<evidence type="ECO:0000256" key="2">
    <source>
        <dbReference type="SAM" id="Phobius"/>
    </source>
</evidence>
<dbReference type="InterPro" id="IPR008160">
    <property type="entry name" value="Collagen"/>
</dbReference>
<evidence type="ECO:0000313" key="3">
    <source>
        <dbReference type="EMBL" id="GBG35568.1"/>
    </source>
</evidence>
<reference evidence="3" key="1">
    <citation type="journal article" date="2018" name="J. Virol.">
        <title>Crustacean Genome Exploration Reveals the Evolutionary Origin of White Spot Syndrome Virus.</title>
        <authorList>
            <person name="Kawato S."/>
            <person name="Shitara A."/>
            <person name="Wang Y."/>
            <person name="Nozaki R."/>
            <person name="Kondo H."/>
            <person name="Hirono I."/>
        </authorList>
    </citation>
    <scope>NUCLEOTIDE SEQUENCE</scope>
    <source>
        <strain evidence="3">Kochi-1</strain>
    </source>
</reference>
<comment type="caution">
    <text evidence="3">The sequence shown here is derived from an EMBL/GenBank/DDBJ whole genome shotgun (WGS) entry which is preliminary data.</text>
</comment>
<keyword evidence="2" id="KW-0472">Membrane</keyword>
<organism evidence="3">
    <name type="scientific">Sesarmops intermedium nimavirus</name>
    <dbReference type="NCBI Taxonomy" id="2133796"/>
    <lineage>
        <taxon>Viruses</taxon>
        <taxon>Viruses incertae sedis</taxon>
        <taxon>Naldaviricetes</taxon>
        <taxon>Nimaviridae</taxon>
    </lineage>
</organism>
<feature type="compositionally biased region" description="Basic and acidic residues" evidence="1">
    <location>
        <begin position="86"/>
        <end position="101"/>
    </location>
</feature>
<evidence type="ECO:0000256" key="1">
    <source>
        <dbReference type="SAM" id="MobiDB-lite"/>
    </source>
</evidence>
<sequence length="497" mass="54666">MIRHQQPPPAAGAISAVQLPQEPDVLKTKIAYALLIILVVVIIISVVAFFLGKEGEEEMEEDDYRGPMRELRGPAGPQGPPGLPGEKGERGETGPRGEKGKQGLRGETGLQGDRGPIGLSGERGPPGPPPSRDWPFFERHLRAKIAWRGNKVMTTAEVVGSYDSTRHACPVVVVTQRNIATDYRNWKGLRINISTQIVETEKEIVSFDVKNCTNSPLLIAALHAESCILSDSVEISPGTIRDSETYRILKSDGNKILQCVFPGASGVFKIDFQLNITGDVGILFLADTLETNTTAVPQPESSLIIDSKFLQRPSAEDIKVVMVEGEQEQMQPETLAASINNPIVRLKLPTAQEISNMYDLPKNRDMMESVAAFLKKKKGIKCPVRDFSVFLLYFLLHSSVLYLSKTGWDKAGLERTRGCERIVRSGVIDIASSYMVIQNNVSDAFITEDISFRIPSSNIGNENISDLVPEFMQILLGANNKNFFESPKTIASLFVVN</sequence>
<protein>
    <submittedName>
        <fullName evidence="3">Wsv001-like protein, paralog 1</fullName>
    </submittedName>
</protein>
<feature type="transmembrane region" description="Helical" evidence="2">
    <location>
        <begin position="30"/>
        <end position="51"/>
    </location>
</feature>
<dbReference type="EMBL" id="BFCG01000001">
    <property type="protein sequence ID" value="GBG35568.1"/>
    <property type="molecule type" value="Genomic_DNA"/>
</dbReference>
<accession>A0A401IPM0</accession>
<dbReference type="PANTHER" id="PTHR24637">
    <property type="entry name" value="COLLAGEN"/>
    <property type="match status" value="1"/>
</dbReference>
<proteinExistence type="predicted"/>
<keyword evidence="2" id="KW-1133">Transmembrane helix</keyword>
<dbReference type="Pfam" id="PF01391">
    <property type="entry name" value="Collagen"/>
    <property type="match status" value="1"/>
</dbReference>
<name>A0A401IPM0_9VIRU</name>
<feature type="region of interest" description="Disordered" evidence="1">
    <location>
        <begin position="56"/>
        <end position="133"/>
    </location>
</feature>
<keyword evidence="2" id="KW-0812">Transmembrane</keyword>